<gene>
    <name evidence="2" type="ORF">E1N52_29045</name>
</gene>
<dbReference type="Pfam" id="PF12697">
    <property type="entry name" value="Abhydrolase_6"/>
    <property type="match status" value="1"/>
</dbReference>
<keyword evidence="2" id="KW-0378">Hydrolase</keyword>
<name>A0A4R5L8P2_9BURK</name>
<feature type="domain" description="AB hydrolase-1" evidence="1">
    <location>
        <begin position="25"/>
        <end position="253"/>
    </location>
</feature>
<dbReference type="PANTHER" id="PTHR43798">
    <property type="entry name" value="MONOACYLGLYCEROL LIPASE"/>
    <property type="match status" value="1"/>
</dbReference>
<dbReference type="AlphaFoldDB" id="A0A4R5L8P2"/>
<proteinExistence type="predicted"/>
<dbReference type="EMBL" id="SMOD01000027">
    <property type="protein sequence ID" value="TDG04507.1"/>
    <property type="molecule type" value="Genomic_DNA"/>
</dbReference>
<dbReference type="PRINTS" id="PR00111">
    <property type="entry name" value="ABHYDROLASE"/>
</dbReference>
<evidence type="ECO:0000259" key="1">
    <source>
        <dbReference type="Pfam" id="PF12697"/>
    </source>
</evidence>
<dbReference type="InterPro" id="IPR029058">
    <property type="entry name" value="AB_hydrolase_fold"/>
</dbReference>
<dbReference type="InterPro" id="IPR000073">
    <property type="entry name" value="AB_hydrolase_1"/>
</dbReference>
<evidence type="ECO:0000313" key="3">
    <source>
        <dbReference type="Proteomes" id="UP000295606"/>
    </source>
</evidence>
<sequence length="261" mass="27967">MGTTSYIGGASVNATPAVRPEVDALIFVHGFLDSHTAWSPLIGALAYASVPAIAPDLRGAGSRRKDDDHCTLAQAVADISQLIDELRLSRVALVGHSMGAQIAELVAVERADRVASLTLITPTPLRGNTLPDEVRDLLRESGADPDAQRQIRAAFSKNLNDAQLDALVAPAVLMGKEAVRQYYDAFTTGDRRGDASCAFHGPVLLIGAHDDPVIPAEQVAATCRDRFPGAEYRVIDESGHWPHLEQPRQTADVIAQHLGWS</sequence>
<dbReference type="Proteomes" id="UP000295606">
    <property type="component" value="Unassembled WGS sequence"/>
</dbReference>
<protein>
    <submittedName>
        <fullName evidence="2">Alpha/beta hydrolase</fullName>
    </submittedName>
</protein>
<reference evidence="2 3" key="1">
    <citation type="submission" date="2019-03" db="EMBL/GenBank/DDBJ databases">
        <title>Paraburkholderia sp. isolated from native Mimosa gymnas in Guartela State Park, Brazil.</title>
        <authorList>
            <person name="Paulitsch F."/>
            <person name="Hungria M."/>
            <person name="Delamuta J.R.M."/>
            <person name="Ribeiro R.A."/>
            <person name="Dall'Agnol R."/>
            <person name="Silva J.S.B."/>
        </authorList>
    </citation>
    <scope>NUCLEOTIDE SEQUENCE [LARGE SCALE GENOMIC DNA]</scope>
    <source>
        <strain evidence="2 3">CNPSo 3008</strain>
    </source>
</reference>
<comment type="caution">
    <text evidence="2">The sequence shown here is derived from an EMBL/GenBank/DDBJ whole genome shotgun (WGS) entry which is preliminary data.</text>
</comment>
<evidence type="ECO:0000313" key="2">
    <source>
        <dbReference type="EMBL" id="TDG04507.1"/>
    </source>
</evidence>
<dbReference type="OrthoDB" id="9780765at2"/>
<dbReference type="GO" id="GO:0016787">
    <property type="term" value="F:hydrolase activity"/>
    <property type="evidence" value="ECO:0007669"/>
    <property type="project" value="UniProtKB-KW"/>
</dbReference>
<dbReference type="GO" id="GO:0016020">
    <property type="term" value="C:membrane"/>
    <property type="evidence" value="ECO:0007669"/>
    <property type="project" value="TreeGrafter"/>
</dbReference>
<dbReference type="SUPFAM" id="SSF53474">
    <property type="entry name" value="alpha/beta-Hydrolases"/>
    <property type="match status" value="1"/>
</dbReference>
<organism evidence="2 3">
    <name type="scientific">Paraburkholderia guartelaensis</name>
    <dbReference type="NCBI Taxonomy" id="2546446"/>
    <lineage>
        <taxon>Bacteria</taxon>
        <taxon>Pseudomonadati</taxon>
        <taxon>Pseudomonadota</taxon>
        <taxon>Betaproteobacteria</taxon>
        <taxon>Burkholderiales</taxon>
        <taxon>Burkholderiaceae</taxon>
        <taxon>Paraburkholderia</taxon>
    </lineage>
</organism>
<dbReference type="RefSeq" id="WP_133186320.1">
    <property type="nucleotide sequence ID" value="NZ_SMOD01000027.1"/>
</dbReference>
<dbReference type="PANTHER" id="PTHR43798:SF33">
    <property type="entry name" value="HYDROLASE, PUTATIVE (AFU_ORTHOLOGUE AFUA_2G14860)-RELATED"/>
    <property type="match status" value="1"/>
</dbReference>
<accession>A0A4R5L8P2</accession>
<dbReference type="InterPro" id="IPR050266">
    <property type="entry name" value="AB_hydrolase_sf"/>
</dbReference>
<dbReference type="Gene3D" id="3.40.50.1820">
    <property type="entry name" value="alpha/beta hydrolase"/>
    <property type="match status" value="1"/>
</dbReference>